<protein>
    <submittedName>
        <fullName evidence="2">Uncharacterized protein</fullName>
    </submittedName>
</protein>
<dbReference type="Proteomes" id="UP000186922">
    <property type="component" value="Unassembled WGS sequence"/>
</dbReference>
<gene>
    <name evidence="2" type="primary">RvY_10576-1</name>
    <name evidence="2" type="synonym">RvY_10576.1</name>
    <name evidence="2" type="ORF">RvY_10576</name>
</gene>
<name>A0A1D1VL10_RAMVA</name>
<reference evidence="2 3" key="1">
    <citation type="journal article" date="2016" name="Nat. Commun.">
        <title>Extremotolerant tardigrade genome and improved radiotolerance of human cultured cells by tardigrade-unique protein.</title>
        <authorList>
            <person name="Hashimoto T."/>
            <person name="Horikawa D.D."/>
            <person name="Saito Y."/>
            <person name="Kuwahara H."/>
            <person name="Kozuka-Hata H."/>
            <person name="Shin-I T."/>
            <person name="Minakuchi Y."/>
            <person name="Ohishi K."/>
            <person name="Motoyama A."/>
            <person name="Aizu T."/>
            <person name="Enomoto A."/>
            <person name="Kondo K."/>
            <person name="Tanaka S."/>
            <person name="Hara Y."/>
            <person name="Koshikawa S."/>
            <person name="Sagara H."/>
            <person name="Miura T."/>
            <person name="Yokobori S."/>
            <person name="Miyagawa K."/>
            <person name="Suzuki Y."/>
            <person name="Kubo T."/>
            <person name="Oyama M."/>
            <person name="Kohara Y."/>
            <person name="Fujiyama A."/>
            <person name="Arakawa K."/>
            <person name="Katayama T."/>
            <person name="Toyoda A."/>
            <person name="Kunieda T."/>
        </authorList>
    </citation>
    <scope>NUCLEOTIDE SEQUENCE [LARGE SCALE GENOMIC DNA]</scope>
    <source>
        <strain evidence="2 3">YOKOZUNA-1</strain>
    </source>
</reference>
<evidence type="ECO:0000313" key="3">
    <source>
        <dbReference type="Proteomes" id="UP000186922"/>
    </source>
</evidence>
<keyword evidence="3" id="KW-1185">Reference proteome</keyword>
<dbReference type="EMBL" id="BDGG01000005">
    <property type="protein sequence ID" value="GAU99603.1"/>
    <property type="molecule type" value="Genomic_DNA"/>
</dbReference>
<feature type="signal peptide" evidence="1">
    <location>
        <begin position="1"/>
        <end position="23"/>
    </location>
</feature>
<feature type="chain" id="PRO_5008898557" evidence="1">
    <location>
        <begin position="24"/>
        <end position="240"/>
    </location>
</feature>
<comment type="caution">
    <text evidence="2">The sequence shown here is derived from an EMBL/GenBank/DDBJ whole genome shotgun (WGS) entry which is preliminary data.</text>
</comment>
<evidence type="ECO:0000256" key="1">
    <source>
        <dbReference type="SAM" id="SignalP"/>
    </source>
</evidence>
<dbReference type="AlphaFoldDB" id="A0A1D1VL10"/>
<proteinExistence type="predicted"/>
<organism evidence="2 3">
    <name type="scientific">Ramazzottius varieornatus</name>
    <name type="common">Water bear</name>
    <name type="synonym">Tardigrade</name>
    <dbReference type="NCBI Taxonomy" id="947166"/>
    <lineage>
        <taxon>Eukaryota</taxon>
        <taxon>Metazoa</taxon>
        <taxon>Ecdysozoa</taxon>
        <taxon>Tardigrada</taxon>
        <taxon>Eutardigrada</taxon>
        <taxon>Parachela</taxon>
        <taxon>Hypsibioidea</taxon>
        <taxon>Ramazzottiidae</taxon>
        <taxon>Ramazzottius</taxon>
    </lineage>
</organism>
<sequence>MFFQIFLPSAILLWMSDVDHCSALQGKKSSGSSTPVPVQSVQYIIQGVNEHTVSNKSAGTNDGDGLLDIWDKDTRSSIRVEAEIVQLTNDEGILADGSRCDIFRNPCDPACYADFDLLAPTAAFPGGTTKFTKLKQLNDYNSPVLDATIDRTFCSKLYKEASLRVYCEDVDAASDVDLINRWNCPINRPLKSNEKFAEWTQPADCLPQFQAGRMRLTYRYKIYYTRDREVNCRATARDEV</sequence>
<keyword evidence="1" id="KW-0732">Signal</keyword>
<evidence type="ECO:0000313" key="2">
    <source>
        <dbReference type="EMBL" id="GAU99603.1"/>
    </source>
</evidence>
<accession>A0A1D1VL10</accession>